<dbReference type="EMBL" id="UOEY01000099">
    <property type="protein sequence ID" value="VAW40291.1"/>
    <property type="molecule type" value="Genomic_DNA"/>
</dbReference>
<keyword evidence="4" id="KW-0862">Zinc</keyword>
<dbReference type="NCBIfam" id="TIGR01883">
    <property type="entry name" value="PepT-like"/>
    <property type="match status" value="1"/>
</dbReference>
<dbReference type="PIRSF" id="PIRSF001123">
    <property type="entry name" value="PepA_GA"/>
    <property type="match status" value="1"/>
</dbReference>
<organism evidence="6">
    <name type="scientific">hydrothermal vent metagenome</name>
    <dbReference type="NCBI Taxonomy" id="652676"/>
    <lineage>
        <taxon>unclassified sequences</taxon>
        <taxon>metagenomes</taxon>
        <taxon>ecological metagenomes</taxon>
    </lineage>
</organism>
<dbReference type="SUPFAM" id="SSF53187">
    <property type="entry name" value="Zn-dependent exopeptidases"/>
    <property type="match status" value="1"/>
</dbReference>
<dbReference type="InterPro" id="IPR010162">
    <property type="entry name" value="PepT-like"/>
</dbReference>
<proteinExistence type="predicted"/>
<keyword evidence="3" id="KW-0378">Hydrolase</keyword>
<dbReference type="Gene3D" id="3.40.630.10">
    <property type="entry name" value="Zn peptidases"/>
    <property type="match status" value="1"/>
</dbReference>
<accession>A0A3B0VBM3</accession>
<name>A0A3B0VBM3_9ZZZZ</name>
<dbReference type="PANTHER" id="PTHR42994">
    <property type="entry name" value="PEPTIDASE T"/>
    <property type="match status" value="1"/>
</dbReference>
<dbReference type="GO" id="GO:0046872">
    <property type="term" value="F:metal ion binding"/>
    <property type="evidence" value="ECO:0007669"/>
    <property type="project" value="UniProtKB-KW"/>
</dbReference>
<dbReference type="GO" id="GO:0016787">
    <property type="term" value="F:hydrolase activity"/>
    <property type="evidence" value="ECO:0007669"/>
    <property type="project" value="UniProtKB-KW"/>
</dbReference>
<feature type="domain" description="Peptidase M20 dimerisation" evidence="5">
    <location>
        <begin position="181"/>
        <end position="273"/>
    </location>
</feature>
<dbReference type="Gene3D" id="3.30.70.360">
    <property type="match status" value="1"/>
</dbReference>
<dbReference type="InterPro" id="IPR002933">
    <property type="entry name" value="Peptidase_M20"/>
</dbReference>
<dbReference type="InterPro" id="IPR008007">
    <property type="entry name" value="Peptidase_M42"/>
</dbReference>
<evidence type="ECO:0000256" key="3">
    <source>
        <dbReference type="ARBA" id="ARBA00022801"/>
    </source>
</evidence>
<evidence type="ECO:0000256" key="1">
    <source>
        <dbReference type="ARBA" id="ARBA00001947"/>
    </source>
</evidence>
<evidence type="ECO:0000256" key="2">
    <source>
        <dbReference type="ARBA" id="ARBA00022723"/>
    </source>
</evidence>
<protein>
    <submittedName>
        <fullName evidence="6">Uncharacterized peptidase YqjE</fullName>
    </submittedName>
</protein>
<gene>
    <name evidence="6" type="ORF">MNBD_DELTA04-1804</name>
</gene>
<evidence type="ECO:0000256" key="4">
    <source>
        <dbReference type="ARBA" id="ARBA00022833"/>
    </source>
</evidence>
<comment type="cofactor">
    <cofactor evidence="1">
        <name>Zn(2+)</name>
        <dbReference type="ChEBI" id="CHEBI:29105"/>
    </cofactor>
</comment>
<dbReference type="Pfam" id="PF07687">
    <property type="entry name" value="M20_dimer"/>
    <property type="match status" value="1"/>
</dbReference>
<keyword evidence="2" id="KW-0479">Metal-binding</keyword>
<dbReference type="SUPFAM" id="SSF55031">
    <property type="entry name" value="Bacterial exopeptidase dimerisation domain"/>
    <property type="match status" value="1"/>
</dbReference>
<dbReference type="AlphaFoldDB" id="A0A3B0VBM3"/>
<dbReference type="InterPro" id="IPR011650">
    <property type="entry name" value="Peptidase_M20_dimer"/>
</dbReference>
<dbReference type="PANTHER" id="PTHR42994:SF2">
    <property type="entry name" value="PEPTIDASE"/>
    <property type="match status" value="1"/>
</dbReference>
<dbReference type="InterPro" id="IPR036264">
    <property type="entry name" value="Bact_exopeptidase_dim_dom"/>
</dbReference>
<dbReference type="Pfam" id="PF01546">
    <property type="entry name" value="Peptidase_M20"/>
    <property type="match status" value="1"/>
</dbReference>
<evidence type="ECO:0000259" key="5">
    <source>
        <dbReference type="Pfam" id="PF07687"/>
    </source>
</evidence>
<evidence type="ECO:0000313" key="6">
    <source>
        <dbReference type="EMBL" id="VAW40291.1"/>
    </source>
</evidence>
<reference evidence="6" key="1">
    <citation type="submission" date="2018-06" db="EMBL/GenBank/DDBJ databases">
        <authorList>
            <person name="Zhirakovskaya E."/>
        </authorList>
    </citation>
    <scope>NUCLEOTIDE SEQUENCE</scope>
</reference>
<sequence length="378" mass="40453">MKIDSERLAANFITLCETDSPSRREGRVAALLREIFTELGADEIVEDDSARTTGSDSGNLFIRFNGTLEREAVFFNCHMDTVEPATGVRVRREGDTFFSAGDTILGSDDKSGIAALIEAMRLVRAHRLDHGPLEFIFTTCEEIGLLGAKALDPAMIKAGSGYALDSSGFGRVILGAPAANRLHIILRGVAAHAGLHPERGISAIKLAALAIAAAPCGRINRDSSINFGTIRGGEASNIVPAEVVIDGEIRSHSSRELDELTGRVREVFRQVVDNWQDPGGEARGTPELIFESRLDFPVMKLQPDDPVVRLVAAAARLAGLDLKYESAGGGSDANIFNGYGRPTAIIATGMTNVHSTDEQVSLRDLAGLTKLLVALMTM</sequence>